<dbReference type="InterPro" id="IPR016187">
    <property type="entry name" value="CTDL_fold"/>
</dbReference>
<dbReference type="SMART" id="SM00034">
    <property type="entry name" value="CLECT"/>
    <property type="match status" value="1"/>
</dbReference>
<feature type="domain" description="C-type lectin" evidence="8">
    <location>
        <begin position="34"/>
        <end position="153"/>
    </location>
</feature>
<dbReference type="EMBL" id="GIBM01001786">
    <property type="protein sequence ID" value="NCE60294.1"/>
    <property type="molecule type" value="Transcribed_RNA"/>
</dbReference>
<dbReference type="InterPro" id="IPR050111">
    <property type="entry name" value="C-type_lectin/snaclec_domain"/>
</dbReference>
<dbReference type="PROSITE" id="PS00615">
    <property type="entry name" value="C_TYPE_LECTIN_1"/>
    <property type="match status" value="1"/>
</dbReference>
<keyword evidence="7" id="KW-0732">Signal</keyword>
<keyword evidence="6" id="KW-1199">Hemostasis impairing toxin</keyword>
<evidence type="ECO:0000256" key="4">
    <source>
        <dbReference type="ARBA" id="ARBA00022656"/>
    </source>
</evidence>
<feature type="chain" id="PRO_5025526333" description="C-type lectin domain-containing protein" evidence="7">
    <location>
        <begin position="21"/>
        <end position="158"/>
    </location>
</feature>
<protein>
    <recommendedName>
        <fullName evidence="8">C-type lectin domain-containing protein</fullName>
    </recommendedName>
</protein>
<sequence length="158" mass="18081">MGRFIFVSFGLLVVAVSLSGTEDGFECPSDWSTYRQYCYKFFQRKMNWPAAEEFCSEQAKGGHLVSIESSEEADFVAQLVAENIKKTNDYVWIGLKVENGGQQCSSKWSDGSSVSYENVVRPYSKMCLAMKEEAGFRTWHNVYCGNKHVFMCKFLRPR</sequence>
<keyword evidence="5" id="KW-1015">Disulfide bond</keyword>
<keyword evidence="3" id="KW-0964">Secreted</keyword>
<dbReference type="SUPFAM" id="SSF56436">
    <property type="entry name" value="C-type lectin-like"/>
    <property type="match status" value="1"/>
</dbReference>
<feature type="signal peptide" evidence="7">
    <location>
        <begin position="1"/>
        <end position="20"/>
    </location>
</feature>
<name>A0A6B2FD68_9SAUR</name>
<dbReference type="Pfam" id="PF00059">
    <property type="entry name" value="Lectin_C"/>
    <property type="match status" value="1"/>
</dbReference>
<comment type="similarity">
    <text evidence="2">Belongs to the snaclec family.</text>
</comment>
<keyword evidence="4" id="KW-0800">Toxin</keyword>
<evidence type="ECO:0000256" key="3">
    <source>
        <dbReference type="ARBA" id="ARBA00022525"/>
    </source>
</evidence>
<accession>A0A6B2FD68</accession>
<evidence type="ECO:0000256" key="1">
    <source>
        <dbReference type="ARBA" id="ARBA00004613"/>
    </source>
</evidence>
<dbReference type="AlphaFoldDB" id="A0A6B2FD68"/>
<dbReference type="GO" id="GO:0090729">
    <property type="term" value="F:toxin activity"/>
    <property type="evidence" value="ECO:0007669"/>
    <property type="project" value="UniProtKB-KW"/>
</dbReference>
<dbReference type="Gene3D" id="3.10.100.10">
    <property type="entry name" value="Mannose-Binding Protein A, subunit A"/>
    <property type="match status" value="1"/>
</dbReference>
<dbReference type="FunFam" id="3.10.100.10:FF:000087">
    <property type="entry name" value="Snaclec rhodocetin subunit delta"/>
    <property type="match status" value="1"/>
</dbReference>
<evidence type="ECO:0000259" key="8">
    <source>
        <dbReference type="PROSITE" id="PS50041"/>
    </source>
</evidence>
<organism evidence="9">
    <name type="scientific">Bothriechis nubestris</name>
    <dbReference type="NCBI Taxonomy" id="1766655"/>
    <lineage>
        <taxon>Eukaryota</taxon>
        <taxon>Metazoa</taxon>
        <taxon>Chordata</taxon>
        <taxon>Craniata</taxon>
        <taxon>Vertebrata</taxon>
        <taxon>Euteleostomi</taxon>
        <taxon>Lepidosauria</taxon>
        <taxon>Squamata</taxon>
        <taxon>Bifurcata</taxon>
        <taxon>Unidentata</taxon>
        <taxon>Episquamata</taxon>
        <taxon>Toxicofera</taxon>
        <taxon>Serpentes</taxon>
        <taxon>Colubroidea</taxon>
        <taxon>Viperidae</taxon>
        <taxon>Crotalinae</taxon>
        <taxon>Bothriechis</taxon>
    </lineage>
</organism>
<proteinExistence type="inferred from homology"/>
<evidence type="ECO:0000313" key="9">
    <source>
        <dbReference type="EMBL" id="NCE60294.1"/>
    </source>
</evidence>
<dbReference type="PROSITE" id="PS50041">
    <property type="entry name" value="C_TYPE_LECTIN_2"/>
    <property type="match status" value="1"/>
</dbReference>
<comment type="subcellular location">
    <subcellularLocation>
        <location evidence="1">Secreted</location>
    </subcellularLocation>
</comment>
<dbReference type="PANTHER" id="PTHR22803">
    <property type="entry name" value="MANNOSE, PHOSPHOLIPASE, LECTIN RECEPTOR RELATED"/>
    <property type="match status" value="1"/>
</dbReference>
<reference evidence="9" key="1">
    <citation type="submission" date="2019-11" db="EMBL/GenBank/DDBJ databases">
        <title>Trait differentiation and modular expression in palm-pitvipers.</title>
        <authorList>
            <person name="Mason A.J."/>
            <person name="Strickland J.L."/>
            <person name="Margres M.J."/>
            <person name="Rokyta D.R."/>
            <person name="Sasa M."/>
            <person name="Parkinson C.L."/>
        </authorList>
    </citation>
    <scope>NUCLEOTIDE SEQUENCE</scope>
</reference>
<evidence type="ECO:0000256" key="5">
    <source>
        <dbReference type="ARBA" id="ARBA00023157"/>
    </source>
</evidence>
<dbReference type="InterPro" id="IPR001304">
    <property type="entry name" value="C-type_lectin-like"/>
</dbReference>
<dbReference type="GO" id="GO:0005576">
    <property type="term" value="C:extracellular region"/>
    <property type="evidence" value="ECO:0007669"/>
    <property type="project" value="UniProtKB-SubCell"/>
</dbReference>
<evidence type="ECO:0000256" key="2">
    <source>
        <dbReference type="ARBA" id="ARBA00006747"/>
    </source>
</evidence>
<dbReference type="InterPro" id="IPR016186">
    <property type="entry name" value="C-type_lectin-like/link_sf"/>
</dbReference>
<evidence type="ECO:0000256" key="7">
    <source>
        <dbReference type="SAM" id="SignalP"/>
    </source>
</evidence>
<dbReference type="InterPro" id="IPR018378">
    <property type="entry name" value="C-type_lectin_CS"/>
</dbReference>
<dbReference type="PRINTS" id="PR01504">
    <property type="entry name" value="PNCREATITSAP"/>
</dbReference>
<evidence type="ECO:0000256" key="6">
    <source>
        <dbReference type="ARBA" id="ARBA00023240"/>
    </source>
</evidence>